<protein>
    <recommendedName>
        <fullName evidence="5">Subtilisin-like serine protease</fullName>
    </recommendedName>
</protein>
<sequence length="347" mass="39994">MQIVAYTSKSPSEPRSEEDPCVPGQPLLKISMAQEIHEFLQTDLLHDDLNDLAPFMWLLAVQKSEHVSRMHEQLVRGRRIILTEDPGRHLLWYYDRVFIKPLPTYLTNYAFWKRFLCDDGIRDLERGKEVRKAALGFVRSYAFLIKSLSDIEIAKTHRLIPNDLDDGAILRFLDLFRKGVYDEDTTPRYHYGELRLQRLNLYSLFKFKLYYRKTYGQYSDLIQGLVAPFVFIFAMVSVALSAMQVALAVRQGVVGGNGDSRSWQVFAAVSQWFSIICLSLTLGCIVMVLLAVLVLLLRELVYALGKGRRVIRSRPNYDPPDAERTPRLLKAETADTVFDSFRPNSFE</sequence>
<feature type="region of interest" description="Disordered" evidence="1">
    <location>
        <begin position="1"/>
        <end position="20"/>
    </location>
</feature>
<keyword evidence="2" id="KW-0812">Transmembrane</keyword>
<dbReference type="EMBL" id="JANVFT010000012">
    <property type="protein sequence ID" value="KAJ4499092.1"/>
    <property type="molecule type" value="Genomic_DNA"/>
</dbReference>
<evidence type="ECO:0000256" key="2">
    <source>
        <dbReference type="SAM" id="Phobius"/>
    </source>
</evidence>
<evidence type="ECO:0008006" key="5">
    <source>
        <dbReference type="Google" id="ProtNLM"/>
    </source>
</evidence>
<keyword evidence="4" id="KW-1185">Reference proteome</keyword>
<evidence type="ECO:0000313" key="4">
    <source>
        <dbReference type="Proteomes" id="UP001150217"/>
    </source>
</evidence>
<dbReference type="Proteomes" id="UP001150217">
    <property type="component" value="Unassembled WGS sequence"/>
</dbReference>
<organism evidence="3 4">
    <name type="scientific">Lentinula lateritia</name>
    <dbReference type="NCBI Taxonomy" id="40482"/>
    <lineage>
        <taxon>Eukaryota</taxon>
        <taxon>Fungi</taxon>
        <taxon>Dikarya</taxon>
        <taxon>Basidiomycota</taxon>
        <taxon>Agaricomycotina</taxon>
        <taxon>Agaricomycetes</taxon>
        <taxon>Agaricomycetidae</taxon>
        <taxon>Agaricales</taxon>
        <taxon>Marasmiineae</taxon>
        <taxon>Omphalotaceae</taxon>
        <taxon>Lentinula</taxon>
    </lineage>
</organism>
<keyword evidence="2" id="KW-1133">Transmembrane helix</keyword>
<dbReference type="PANTHER" id="PTHR34414:SF1">
    <property type="entry name" value="SUBTILISIN-LIKE SERINE PROTEASE"/>
    <property type="match status" value="1"/>
</dbReference>
<feature type="transmembrane region" description="Helical" evidence="2">
    <location>
        <begin position="269"/>
        <end position="297"/>
    </location>
</feature>
<evidence type="ECO:0000256" key="1">
    <source>
        <dbReference type="SAM" id="MobiDB-lite"/>
    </source>
</evidence>
<feature type="transmembrane region" description="Helical" evidence="2">
    <location>
        <begin position="221"/>
        <end position="249"/>
    </location>
</feature>
<keyword evidence="2" id="KW-0472">Membrane</keyword>
<comment type="caution">
    <text evidence="3">The sequence shown here is derived from an EMBL/GenBank/DDBJ whole genome shotgun (WGS) entry which is preliminary data.</text>
</comment>
<gene>
    <name evidence="3" type="ORF">C8R41DRAFT_864261</name>
</gene>
<reference evidence="3" key="1">
    <citation type="submission" date="2022-08" db="EMBL/GenBank/DDBJ databases">
        <title>A Global Phylogenomic Analysis of the Shiitake Genus Lentinula.</title>
        <authorList>
            <consortium name="DOE Joint Genome Institute"/>
            <person name="Sierra-Patev S."/>
            <person name="Min B."/>
            <person name="Naranjo-Ortiz M."/>
            <person name="Looney B."/>
            <person name="Konkel Z."/>
            <person name="Slot J.C."/>
            <person name="Sakamoto Y."/>
            <person name="Steenwyk J.L."/>
            <person name="Rokas A."/>
            <person name="Carro J."/>
            <person name="Camarero S."/>
            <person name="Ferreira P."/>
            <person name="Molpeceres G."/>
            <person name="Ruiz-Duenas F.J."/>
            <person name="Serrano A."/>
            <person name="Henrissat B."/>
            <person name="Drula E."/>
            <person name="Hughes K.W."/>
            <person name="Mata J.L."/>
            <person name="Ishikawa N.K."/>
            <person name="Vargas-Isla R."/>
            <person name="Ushijima S."/>
            <person name="Smith C.A."/>
            <person name="Ahrendt S."/>
            <person name="Andreopoulos W."/>
            <person name="He G."/>
            <person name="Labutti K."/>
            <person name="Lipzen A."/>
            <person name="Ng V."/>
            <person name="Riley R."/>
            <person name="Sandor L."/>
            <person name="Barry K."/>
            <person name="Martinez A.T."/>
            <person name="Xiao Y."/>
            <person name="Gibbons J.G."/>
            <person name="Terashima K."/>
            <person name="Grigoriev I.V."/>
            <person name="Hibbett D.S."/>
        </authorList>
    </citation>
    <scope>NUCLEOTIDE SEQUENCE</scope>
    <source>
        <strain evidence="3">RHP3577 ss4</strain>
    </source>
</reference>
<accession>A0ABQ8VU41</accession>
<evidence type="ECO:0000313" key="3">
    <source>
        <dbReference type="EMBL" id="KAJ4499092.1"/>
    </source>
</evidence>
<dbReference type="PANTHER" id="PTHR34414">
    <property type="entry name" value="HET DOMAIN-CONTAINING PROTEIN-RELATED"/>
    <property type="match status" value="1"/>
</dbReference>
<dbReference type="Pfam" id="PF20246">
    <property type="entry name" value="DUF6601"/>
    <property type="match status" value="1"/>
</dbReference>
<proteinExistence type="predicted"/>
<feature type="compositionally biased region" description="Polar residues" evidence="1">
    <location>
        <begin position="1"/>
        <end position="11"/>
    </location>
</feature>
<dbReference type="InterPro" id="IPR046536">
    <property type="entry name" value="DUF6601"/>
</dbReference>
<name>A0ABQ8VU41_9AGAR</name>